<name>A0AAN9AU88_9CAEN</name>
<dbReference type="PANTHER" id="PTHR12137">
    <property type="entry name" value="CARBOHYDRATE SULFOTRANSFERASE"/>
    <property type="match status" value="1"/>
</dbReference>
<comment type="subcellular location">
    <subcellularLocation>
        <location evidence="1 9">Golgi apparatus membrane</location>
        <topology evidence="1 9">Single-pass type II membrane protein</topology>
    </subcellularLocation>
</comment>
<keyword evidence="11" id="KW-1185">Reference proteome</keyword>
<evidence type="ECO:0000256" key="2">
    <source>
        <dbReference type="ARBA" id="ARBA00006339"/>
    </source>
</evidence>
<evidence type="ECO:0000256" key="3">
    <source>
        <dbReference type="ARBA" id="ARBA00022679"/>
    </source>
</evidence>
<evidence type="ECO:0000256" key="9">
    <source>
        <dbReference type="RuleBase" id="RU364020"/>
    </source>
</evidence>
<evidence type="ECO:0000256" key="4">
    <source>
        <dbReference type="ARBA" id="ARBA00022692"/>
    </source>
</evidence>
<dbReference type="GO" id="GO:0000139">
    <property type="term" value="C:Golgi membrane"/>
    <property type="evidence" value="ECO:0007669"/>
    <property type="project" value="UniProtKB-SubCell"/>
</dbReference>
<proteinExistence type="inferred from homology"/>
<dbReference type="InterPro" id="IPR018011">
    <property type="entry name" value="Carb_sulfotrans_8-10"/>
</dbReference>
<protein>
    <recommendedName>
        <fullName evidence="9">Carbohydrate sulfotransferase</fullName>
        <ecNumber evidence="9">2.8.2.-</ecNumber>
    </recommendedName>
</protein>
<sequence>MANMRPTKKKDLPKAQNLLSQPEIEARFTKRRLTLKSACQKYGNVSALWGMRAIVRLPRFPPVVNVSVSYCPIPKTSSTTWKDIFAKIRGKMKRLKIPGVIPPSKTPDVRFVFVREPYSRLLSAYVDKLFSPHGMIWNTTGRDVIKNFRPNASSKSLECGHDVTFPEFIKYVISMEESGEDYNRHFVLSHKFCALCDYHYDYIGHLETIQEDMPYILKAIQSPVTYSQTFDSVTIQKNTRMSLNRMKDAVSRCIDVHEACIRLWKKWQIRGIIHTSQPFPLTREHTRDITPEDFAKAALSAVARSGEVMERRGQKGEAAREAYSGVDMADRDKLQRLLAVDCHMFGFDPRPPHVFPVTPHTSHTHFSYFDLYQ</sequence>
<keyword evidence="9" id="KW-0119">Carbohydrate metabolism</keyword>
<keyword evidence="3 9" id="KW-0808">Transferase</keyword>
<evidence type="ECO:0000313" key="10">
    <source>
        <dbReference type="EMBL" id="KAK7093134.1"/>
    </source>
</evidence>
<comment type="caution">
    <text evidence="10">The sequence shown here is derived from an EMBL/GenBank/DDBJ whole genome shotgun (WGS) entry which is preliminary data.</text>
</comment>
<evidence type="ECO:0000313" key="11">
    <source>
        <dbReference type="Proteomes" id="UP001374579"/>
    </source>
</evidence>
<evidence type="ECO:0000256" key="5">
    <source>
        <dbReference type="ARBA" id="ARBA00022989"/>
    </source>
</evidence>
<gene>
    <name evidence="10" type="ORF">V1264_008781</name>
</gene>
<dbReference type="PANTHER" id="PTHR12137:SF54">
    <property type="entry name" value="CARBOHYDRATE SULFOTRANSFERASE"/>
    <property type="match status" value="1"/>
</dbReference>
<dbReference type="EC" id="2.8.2.-" evidence="9"/>
<keyword evidence="5" id="KW-1133">Transmembrane helix</keyword>
<keyword evidence="6 9" id="KW-0333">Golgi apparatus</keyword>
<dbReference type="InterPro" id="IPR005331">
    <property type="entry name" value="Sulfotransferase"/>
</dbReference>
<keyword evidence="9" id="KW-0735">Signal-anchor</keyword>
<dbReference type="Pfam" id="PF03567">
    <property type="entry name" value="Sulfotransfer_2"/>
    <property type="match status" value="1"/>
</dbReference>
<reference evidence="10 11" key="1">
    <citation type="submission" date="2024-02" db="EMBL/GenBank/DDBJ databases">
        <title>Chromosome-scale genome assembly of the rough periwinkle Littorina saxatilis.</title>
        <authorList>
            <person name="De Jode A."/>
            <person name="Faria R."/>
            <person name="Formenti G."/>
            <person name="Sims Y."/>
            <person name="Smith T.P."/>
            <person name="Tracey A."/>
            <person name="Wood J.M.D."/>
            <person name="Zagrodzka Z.B."/>
            <person name="Johannesson K."/>
            <person name="Butlin R.K."/>
            <person name="Leder E.H."/>
        </authorList>
    </citation>
    <scope>NUCLEOTIDE SEQUENCE [LARGE SCALE GENOMIC DNA]</scope>
    <source>
        <strain evidence="10">Snail1</strain>
        <tissue evidence="10">Muscle</tissue>
    </source>
</reference>
<comment type="similarity">
    <text evidence="2 9">Belongs to the sulfotransferase 2 family.</text>
</comment>
<dbReference type="AlphaFoldDB" id="A0AAN9AU88"/>
<dbReference type="GO" id="GO:0008146">
    <property type="term" value="F:sulfotransferase activity"/>
    <property type="evidence" value="ECO:0007669"/>
    <property type="project" value="InterPro"/>
</dbReference>
<keyword evidence="4" id="KW-0812">Transmembrane</keyword>
<evidence type="ECO:0000256" key="8">
    <source>
        <dbReference type="ARBA" id="ARBA00023180"/>
    </source>
</evidence>
<organism evidence="10 11">
    <name type="scientific">Littorina saxatilis</name>
    <dbReference type="NCBI Taxonomy" id="31220"/>
    <lineage>
        <taxon>Eukaryota</taxon>
        <taxon>Metazoa</taxon>
        <taxon>Spiralia</taxon>
        <taxon>Lophotrochozoa</taxon>
        <taxon>Mollusca</taxon>
        <taxon>Gastropoda</taxon>
        <taxon>Caenogastropoda</taxon>
        <taxon>Littorinimorpha</taxon>
        <taxon>Littorinoidea</taxon>
        <taxon>Littorinidae</taxon>
        <taxon>Littorina</taxon>
    </lineage>
</organism>
<dbReference type="Proteomes" id="UP001374579">
    <property type="component" value="Unassembled WGS sequence"/>
</dbReference>
<dbReference type="GO" id="GO:0016051">
    <property type="term" value="P:carbohydrate biosynthetic process"/>
    <property type="evidence" value="ECO:0007669"/>
    <property type="project" value="InterPro"/>
</dbReference>
<dbReference type="EMBL" id="JBAMIC010000021">
    <property type="protein sequence ID" value="KAK7093134.1"/>
    <property type="molecule type" value="Genomic_DNA"/>
</dbReference>
<evidence type="ECO:0000256" key="7">
    <source>
        <dbReference type="ARBA" id="ARBA00023136"/>
    </source>
</evidence>
<keyword evidence="7" id="KW-0472">Membrane</keyword>
<evidence type="ECO:0000256" key="6">
    <source>
        <dbReference type="ARBA" id="ARBA00023034"/>
    </source>
</evidence>
<keyword evidence="8 9" id="KW-0325">Glycoprotein</keyword>
<accession>A0AAN9AU88</accession>
<evidence type="ECO:0000256" key="1">
    <source>
        <dbReference type="ARBA" id="ARBA00004323"/>
    </source>
</evidence>